<evidence type="ECO:0000313" key="3">
    <source>
        <dbReference type="EMBL" id="NED94066.1"/>
    </source>
</evidence>
<reference evidence="3 4" key="1">
    <citation type="submission" date="2020-02" db="EMBL/GenBank/DDBJ databases">
        <authorList>
            <person name="Li X.-J."/>
            <person name="Feng X.-M."/>
        </authorList>
    </citation>
    <scope>NUCLEOTIDE SEQUENCE [LARGE SCALE GENOMIC DNA]</scope>
    <source>
        <strain evidence="3 4">CGMCC 4.7225</strain>
    </source>
</reference>
<dbReference type="EMBL" id="JAAGOB010000001">
    <property type="protein sequence ID" value="NED94066.1"/>
    <property type="molecule type" value="Genomic_DNA"/>
</dbReference>
<dbReference type="GO" id="GO:0016627">
    <property type="term" value="F:oxidoreductase activity, acting on the CH-CH group of donors"/>
    <property type="evidence" value="ECO:0007669"/>
    <property type="project" value="TreeGrafter"/>
</dbReference>
<dbReference type="InterPro" id="IPR052019">
    <property type="entry name" value="F420H2_bilvrd_red/Heme_oxyg"/>
</dbReference>
<dbReference type="PANTHER" id="PTHR35176:SF6">
    <property type="entry name" value="HEME OXYGENASE HI_0854-RELATED"/>
    <property type="match status" value="1"/>
</dbReference>
<dbReference type="Gene3D" id="2.30.110.10">
    <property type="entry name" value="Electron Transport, Fmn-binding Protein, Chain A"/>
    <property type="match status" value="1"/>
</dbReference>
<dbReference type="SUPFAM" id="SSF50475">
    <property type="entry name" value="FMN-binding split barrel"/>
    <property type="match status" value="1"/>
</dbReference>
<name>A0A6N9YGD0_9ACTN</name>
<proteinExistence type="predicted"/>
<dbReference type="InterPro" id="IPR012349">
    <property type="entry name" value="Split_barrel_FMN-bd"/>
</dbReference>
<organism evidence="3 4">
    <name type="scientific">Phytoactinopolyspora alkaliphila</name>
    <dbReference type="NCBI Taxonomy" id="1783498"/>
    <lineage>
        <taxon>Bacteria</taxon>
        <taxon>Bacillati</taxon>
        <taxon>Actinomycetota</taxon>
        <taxon>Actinomycetes</taxon>
        <taxon>Jiangellales</taxon>
        <taxon>Jiangellaceae</taxon>
        <taxon>Phytoactinopolyspora</taxon>
    </lineage>
</organism>
<dbReference type="GO" id="GO:0070967">
    <property type="term" value="F:coenzyme F420 binding"/>
    <property type="evidence" value="ECO:0007669"/>
    <property type="project" value="TreeGrafter"/>
</dbReference>
<evidence type="ECO:0000313" key="4">
    <source>
        <dbReference type="Proteomes" id="UP000469185"/>
    </source>
</evidence>
<dbReference type="PANTHER" id="PTHR35176">
    <property type="entry name" value="HEME OXYGENASE HI_0854-RELATED"/>
    <property type="match status" value="1"/>
</dbReference>
<evidence type="ECO:0000256" key="1">
    <source>
        <dbReference type="ARBA" id="ARBA00023002"/>
    </source>
</evidence>
<dbReference type="NCBIfam" id="TIGR03618">
    <property type="entry name" value="Rv1155_F420"/>
    <property type="match status" value="1"/>
</dbReference>
<dbReference type="AlphaFoldDB" id="A0A6N9YGD0"/>
<dbReference type="InterPro" id="IPR011576">
    <property type="entry name" value="Pyridox_Oxase_N"/>
</dbReference>
<comment type="caution">
    <text evidence="3">The sequence shown here is derived from an EMBL/GenBank/DDBJ whole genome shotgun (WGS) entry which is preliminary data.</text>
</comment>
<protein>
    <submittedName>
        <fullName evidence="3">PPOX class F420-dependent oxidoreductase</fullName>
    </submittedName>
</protein>
<accession>A0A6N9YGD0</accession>
<dbReference type="InterPro" id="IPR019920">
    <property type="entry name" value="F420-binding_dom_put"/>
</dbReference>
<sequence length="133" mass="15163">MQRPPIPAELAELLRKPNPAVMATVRPDGTPVTVATWYLWDDGRVLLNLDAGRKRLEHIKADPRVSLTVLDDESWYRHVSVQGTVSLEDDPDLSGIDRLARHYTGKPYRKRDRPRVNAWLDIAAYHAWNVQGS</sequence>
<dbReference type="Pfam" id="PF01243">
    <property type="entry name" value="PNPOx_N"/>
    <property type="match status" value="1"/>
</dbReference>
<dbReference type="Proteomes" id="UP000469185">
    <property type="component" value="Unassembled WGS sequence"/>
</dbReference>
<dbReference type="RefSeq" id="WP_163815479.1">
    <property type="nucleotide sequence ID" value="NZ_JAAGOB010000001.1"/>
</dbReference>
<feature type="domain" description="Pyridoxamine 5'-phosphate oxidase N-terminal" evidence="2">
    <location>
        <begin position="7"/>
        <end position="128"/>
    </location>
</feature>
<keyword evidence="4" id="KW-1185">Reference proteome</keyword>
<evidence type="ECO:0000259" key="2">
    <source>
        <dbReference type="Pfam" id="PF01243"/>
    </source>
</evidence>
<dbReference type="GO" id="GO:0005829">
    <property type="term" value="C:cytosol"/>
    <property type="evidence" value="ECO:0007669"/>
    <property type="project" value="TreeGrafter"/>
</dbReference>
<keyword evidence="1" id="KW-0560">Oxidoreductase</keyword>
<gene>
    <name evidence="3" type="ORF">G1H11_01950</name>
</gene>